<evidence type="ECO:0000313" key="3">
    <source>
        <dbReference type="Proteomes" id="UP001597343"/>
    </source>
</evidence>
<keyword evidence="1" id="KW-1133">Transmembrane helix</keyword>
<dbReference type="Proteomes" id="UP001597343">
    <property type="component" value="Unassembled WGS sequence"/>
</dbReference>
<dbReference type="EMBL" id="JBHUIO010000005">
    <property type="protein sequence ID" value="MFD2169900.1"/>
    <property type="molecule type" value="Genomic_DNA"/>
</dbReference>
<accession>A0ABW4ZVX9</accession>
<keyword evidence="1" id="KW-0812">Transmembrane</keyword>
<feature type="transmembrane region" description="Helical" evidence="1">
    <location>
        <begin position="118"/>
        <end position="137"/>
    </location>
</feature>
<feature type="transmembrane region" description="Helical" evidence="1">
    <location>
        <begin position="149"/>
        <end position="169"/>
    </location>
</feature>
<name>A0ABW4ZVX9_9BACL</name>
<evidence type="ECO:0000256" key="1">
    <source>
        <dbReference type="SAM" id="Phobius"/>
    </source>
</evidence>
<feature type="transmembrane region" description="Helical" evidence="1">
    <location>
        <begin position="46"/>
        <end position="68"/>
    </location>
</feature>
<gene>
    <name evidence="2" type="ORF">ACFSOY_07825</name>
</gene>
<sequence>MRALAVFKQDVQFQFRHGFYYAYLIVCAAYVLFLREVPAWMGDRAATLIISSDPGVLGFFFVGGLLMLERNQNILDNLFVTPLLLREYFLSKVLSLALLAIVTSVGVTVFSFGTDFQLGPLLVGVVLSSAFFTLLGVTLAVKVKSINQFLLTSTVYLTVLFIPVLGEIGVWETPLYLLFPTGASLALIGAAFGEASLWELLFSTAVLAAWIALAYRWAKRTFARQVLEKIGGEQ</sequence>
<feature type="transmembrane region" description="Helical" evidence="1">
    <location>
        <begin position="20"/>
        <end position="40"/>
    </location>
</feature>
<evidence type="ECO:0000313" key="2">
    <source>
        <dbReference type="EMBL" id="MFD2169900.1"/>
    </source>
</evidence>
<reference evidence="3" key="1">
    <citation type="journal article" date="2019" name="Int. J. Syst. Evol. Microbiol.">
        <title>The Global Catalogue of Microorganisms (GCM) 10K type strain sequencing project: providing services to taxonomists for standard genome sequencing and annotation.</title>
        <authorList>
            <consortium name="The Broad Institute Genomics Platform"/>
            <consortium name="The Broad Institute Genome Sequencing Center for Infectious Disease"/>
            <person name="Wu L."/>
            <person name="Ma J."/>
        </authorList>
    </citation>
    <scope>NUCLEOTIDE SEQUENCE [LARGE SCALE GENOMIC DNA]</scope>
    <source>
        <strain evidence="3">CGMCC 1.13574</strain>
    </source>
</reference>
<feature type="transmembrane region" description="Helical" evidence="1">
    <location>
        <begin position="89"/>
        <end position="112"/>
    </location>
</feature>
<evidence type="ECO:0008006" key="4">
    <source>
        <dbReference type="Google" id="ProtNLM"/>
    </source>
</evidence>
<dbReference type="Pfam" id="PF24686">
    <property type="entry name" value="FLQE3_permease"/>
    <property type="match status" value="1"/>
</dbReference>
<keyword evidence="1" id="KW-0472">Membrane</keyword>
<feature type="transmembrane region" description="Helical" evidence="1">
    <location>
        <begin position="200"/>
        <end position="218"/>
    </location>
</feature>
<keyword evidence="3" id="KW-1185">Reference proteome</keyword>
<dbReference type="RefSeq" id="WP_386045406.1">
    <property type="nucleotide sequence ID" value="NZ_JBHUIO010000005.1"/>
</dbReference>
<protein>
    <recommendedName>
        <fullName evidence="4">ABC transporter permease</fullName>
    </recommendedName>
</protein>
<comment type="caution">
    <text evidence="2">The sequence shown here is derived from an EMBL/GenBank/DDBJ whole genome shotgun (WGS) entry which is preliminary data.</text>
</comment>
<organism evidence="2 3">
    <name type="scientific">Tumebacillus lipolyticus</name>
    <dbReference type="NCBI Taxonomy" id="1280370"/>
    <lineage>
        <taxon>Bacteria</taxon>
        <taxon>Bacillati</taxon>
        <taxon>Bacillota</taxon>
        <taxon>Bacilli</taxon>
        <taxon>Bacillales</taxon>
        <taxon>Alicyclobacillaceae</taxon>
        <taxon>Tumebacillus</taxon>
    </lineage>
</organism>
<dbReference type="InterPro" id="IPR056926">
    <property type="entry name" value="FLQE3_permease"/>
</dbReference>
<proteinExistence type="predicted"/>